<proteinExistence type="predicted"/>
<keyword evidence="2" id="KW-1185">Reference proteome</keyword>
<reference evidence="1" key="1">
    <citation type="submission" date="2023-10" db="EMBL/GenBank/DDBJ databases">
        <authorList>
            <person name="Chen Y."/>
            <person name="Shah S."/>
            <person name="Dougan E. K."/>
            <person name="Thang M."/>
            <person name="Chan C."/>
        </authorList>
    </citation>
    <scope>NUCLEOTIDE SEQUENCE [LARGE SCALE GENOMIC DNA]</scope>
</reference>
<organism evidence="1 2">
    <name type="scientific">Prorocentrum cordatum</name>
    <dbReference type="NCBI Taxonomy" id="2364126"/>
    <lineage>
        <taxon>Eukaryota</taxon>
        <taxon>Sar</taxon>
        <taxon>Alveolata</taxon>
        <taxon>Dinophyceae</taxon>
        <taxon>Prorocentrales</taxon>
        <taxon>Prorocentraceae</taxon>
        <taxon>Prorocentrum</taxon>
    </lineage>
</organism>
<sequence>MCLALAPLEGASSPPTPSSGVARGSIGAGAMSIALGVGVHSDHVSQWWAEVETLLEAGMSSELAGGGNSDMVGAASLSLAQLVNPAQFARAPLAQWTLVWEAPRLKWRPCCSLLLEIWWPQETLAPLRLNVGFSDATRSAAMAASETRAR</sequence>
<comment type="caution">
    <text evidence="1">The sequence shown here is derived from an EMBL/GenBank/DDBJ whole genome shotgun (WGS) entry which is preliminary data.</text>
</comment>
<name>A0ABN9W8Y8_9DINO</name>
<dbReference type="EMBL" id="CAUYUJ010018320">
    <property type="protein sequence ID" value="CAK0882654.1"/>
    <property type="molecule type" value="Genomic_DNA"/>
</dbReference>
<dbReference type="Proteomes" id="UP001189429">
    <property type="component" value="Unassembled WGS sequence"/>
</dbReference>
<protein>
    <submittedName>
        <fullName evidence="1">Uncharacterized protein</fullName>
    </submittedName>
</protein>
<accession>A0ABN9W8Y8</accession>
<gene>
    <name evidence="1" type="ORF">PCOR1329_LOCUS65104</name>
</gene>
<evidence type="ECO:0000313" key="1">
    <source>
        <dbReference type="EMBL" id="CAK0882654.1"/>
    </source>
</evidence>
<evidence type="ECO:0000313" key="2">
    <source>
        <dbReference type="Proteomes" id="UP001189429"/>
    </source>
</evidence>